<dbReference type="AlphaFoldDB" id="A0A450YSV5"/>
<evidence type="ECO:0000256" key="1">
    <source>
        <dbReference type="SAM" id="MobiDB-lite"/>
    </source>
</evidence>
<protein>
    <submittedName>
        <fullName evidence="2">Uncharacterized protein</fullName>
    </submittedName>
</protein>
<dbReference type="EMBL" id="CAADFS010000089">
    <property type="protein sequence ID" value="VFK50072.1"/>
    <property type="molecule type" value="Genomic_DNA"/>
</dbReference>
<organism evidence="2">
    <name type="scientific">Candidatus Kentrum sp. TC</name>
    <dbReference type="NCBI Taxonomy" id="2126339"/>
    <lineage>
        <taxon>Bacteria</taxon>
        <taxon>Pseudomonadati</taxon>
        <taxon>Pseudomonadota</taxon>
        <taxon>Gammaproteobacteria</taxon>
        <taxon>Candidatus Kentrum</taxon>
    </lineage>
</organism>
<evidence type="ECO:0000313" key="4">
    <source>
        <dbReference type="EMBL" id="VFK59718.1"/>
    </source>
</evidence>
<dbReference type="Pfam" id="PF07369">
    <property type="entry name" value="DUF1488"/>
    <property type="match status" value="1"/>
</dbReference>
<dbReference type="SUPFAM" id="SSF160272">
    <property type="entry name" value="Shew3726-like"/>
    <property type="match status" value="1"/>
</dbReference>
<sequence>MHLTRHRTLPSNKTEILFPLLESWNPMTKVATIAAEVNRKRVLCRVSIEVLREKWGALEEEPMRAVMENRVALQNAARKIIKEEAYEEDGSIVIRSEDIPSESSAASDEINP</sequence>
<dbReference type="Gene3D" id="3.30.160.140">
    <property type="entry name" value="Shew3726-like"/>
    <property type="match status" value="1"/>
</dbReference>
<feature type="region of interest" description="Disordered" evidence="1">
    <location>
        <begin position="92"/>
        <end position="112"/>
    </location>
</feature>
<accession>A0A450YSV5</accession>
<evidence type="ECO:0000313" key="3">
    <source>
        <dbReference type="EMBL" id="VFK50072.1"/>
    </source>
</evidence>
<reference evidence="2" key="1">
    <citation type="submission" date="2019-02" db="EMBL/GenBank/DDBJ databases">
        <authorList>
            <person name="Gruber-Vodicka R. H."/>
            <person name="Seah K. B. B."/>
        </authorList>
    </citation>
    <scope>NUCLEOTIDE SEQUENCE</scope>
    <source>
        <strain evidence="3">BECK_BZ123</strain>
        <strain evidence="2">BECK_BZ125</strain>
        <strain evidence="4">BECK_BZ126</strain>
    </source>
</reference>
<gene>
    <name evidence="3" type="ORF">BECKTC1821D_GA0114238_10897</name>
    <name evidence="2" type="ORF">BECKTC1821E_GA0114239_103716</name>
    <name evidence="4" type="ORF">BECKTC1821F_GA0114240_103616</name>
</gene>
<proteinExistence type="predicted"/>
<dbReference type="EMBL" id="CAADFW010000036">
    <property type="protein sequence ID" value="VFK59718.1"/>
    <property type="molecule type" value="Genomic_DNA"/>
</dbReference>
<dbReference type="EMBL" id="CAADFT010000037">
    <property type="protein sequence ID" value="VFK44603.1"/>
    <property type="molecule type" value="Genomic_DNA"/>
</dbReference>
<dbReference type="InterPro" id="IPR036692">
    <property type="entry name" value="Shew3726-like_sf"/>
</dbReference>
<name>A0A450YSV5_9GAMM</name>
<evidence type="ECO:0000313" key="2">
    <source>
        <dbReference type="EMBL" id="VFK44603.1"/>
    </source>
</evidence>
<dbReference type="InterPro" id="IPR009962">
    <property type="entry name" value="DUF1488"/>
</dbReference>